<organism evidence="5 6">
    <name type="scientific">Thermomonas carbonis</name>
    <dbReference type="NCBI Taxonomy" id="1463158"/>
    <lineage>
        <taxon>Bacteria</taxon>
        <taxon>Pseudomonadati</taxon>
        <taxon>Pseudomonadota</taxon>
        <taxon>Gammaproteobacteria</taxon>
        <taxon>Lysobacterales</taxon>
        <taxon>Lysobacteraceae</taxon>
        <taxon>Thermomonas</taxon>
    </lineage>
</organism>
<dbReference type="PANTHER" id="PTHR11559">
    <property type="entry name" value="CARBOXYLESTERASE"/>
    <property type="match status" value="1"/>
</dbReference>
<proteinExistence type="inferred from homology"/>
<gene>
    <name evidence="5" type="ORF">H9L16_04355</name>
</gene>
<evidence type="ECO:0000256" key="1">
    <source>
        <dbReference type="ARBA" id="ARBA00005964"/>
    </source>
</evidence>
<dbReference type="KEGG" id="tcn:H9L16_04355"/>
<sequence>MQGNRLFAVALALAGWLLPGIGNAATPPASAPSLQVQTAGGAVQGTREGDLLVFKGLPYAAPPVGSLRWQAPQPAMPWQGMRKAEAFGKACMQAPGAALAAGAGDIGPMSEDCLTLNIWTPGTGNARRPVMVWIHGGALVFGAGSQSLYDGQALAARGAVVVSLNYRLGPLGFFDHPALAGTSGGHVNFGLLDQIAALKWVRENIGAFGGDPGNVTVFGESAGGQSVLALFASPKARGLFQRGIVQSAYGIPSSNRAKARTVSIKVASSLGVQGADATAARLRAVPAQRFATAFSGEDMSLAPGFVVGDNVLPQPILETFQQGRQARFPLIIGSNSDEATVATAFGLDPAAVVDRLGAGKVMLKPLYPGVKDASELGRQAIRDLVFTAYAKRIAYLHSRRAPTWRYYFSHVQTGMRPQPPGVGHGGEIAFVMGTGDSCRCLGAPFSAADRAVSRNVGDYWVAFARNGVPTAAGAPAWPKDSARRAQVLEFAEPPIPRPNFMQARLNVMIGALKGIGGYLGKRE</sequence>
<dbReference type="RefSeq" id="WP_187553344.1">
    <property type="nucleotide sequence ID" value="NZ_BMZL01000001.1"/>
</dbReference>
<accession>A0A7G9SSK4</accession>
<dbReference type="GO" id="GO:0016787">
    <property type="term" value="F:hydrolase activity"/>
    <property type="evidence" value="ECO:0007669"/>
    <property type="project" value="UniProtKB-KW"/>
</dbReference>
<feature type="domain" description="Carboxylesterase type B" evidence="4">
    <location>
        <begin position="379"/>
        <end position="494"/>
    </location>
</feature>
<keyword evidence="2 3" id="KW-0378">Hydrolase</keyword>
<protein>
    <recommendedName>
        <fullName evidence="3">Carboxylic ester hydrolase</fullName>
        <ecNumber evidence="3">3.1.1.-</ecNumber>
    </recommendedName>
</protein>
<dbReference type="Proteomes" id="UP000515804">
    <property type="component" value="Chromosome"/>
</dbReference>
<dbReference type="AlphaFoldDB" id="A0A7G9SSK4"/>
<dbReference type="Gene3D" id="3.40.50.1820">
    <property type="entry name" value="alpha/beta hydrolase"/>
    <property type="match status" value="1"/>
</dbReference>
<dbReference type="EMBL" id="CP060719">
    <property type="protein sequence ID" value="QNN70829.1"/>
    <property type="molecule type" value="Genomic_DNA"/>
</dbReference>
<dbReference type="PROSITE" id="PS00941">
    <property type="entry name" value="CARBOXYLESTERASE_B_2"/>
    <property type="match status" value="1"/>
</dbReference>
<dbReference type="SUPFAM" id="SSF53474">
    <property type="entry name" value="alpha/beta-Hydrolases"/>
    <property type="match status" value="1"/>
</dbReference>
<dbReference type="EC" id="3.1.1.-" evidence="3"/>
<name>A0A7G9SSK4_9GAMM</name>
<dbReference type="InterPro" id="IPR019819">
    <property type="entry name" value="Carboxylesterase_B_CS"/>
</dbReference>
<feature type="domain" description="Carboxylesterase type B" evidence="4">
    <location>
        <begin position="34"/>
        <end position="350"/>
    </location>
</feature>
<dbReference type="Pfam" id="PF00135">
    <property type="entry name" value="COesterase"/>
    <property type="match status" value="2"/>
</dbReference>
<dbReference type="PROSITE" id="PS00122">
    <property type="entry name" value="CARBOXYLESTERASE_B_1"/>
    <property type="match status" value="1"/>
</dbReference>
<dbReference type="InterPro" id="IPR050309">
    <property type="entry name" value="Type-B_Carboxylest/Lipase"/>
</dbReference>
<dbReference type="InterPro" id="IPR002018">
    <property type="entry name" value="CarbesteraseB"/>
</dbReference>
<feature type="signal peptide" evidence="3">
    <location>
        <begin position="1"/>
        <end position="24"/>
    </location>
</feature>
<evidence type="ECO:0000313" key="6">
    <source>
        <dbReference type="Proteomes" id="UP000515804"/>
    </source>
</evidence>
<evidence type="ECO:0000256" key="3">
    <source>
        <dbReference type="RuleBase" id="RU361235"/>
    </source>
</evidence>
<comment type="similarity">
    <text evidence="1 3">Belongs to the type-B carboxylesterase/lipase family.</text>
</comment>
<feature type="chain" id="PRO_5029034307" description="Carboxylic ester hydrolase" evidence="3">
    <location>
        <begin position="25"/>
        <end position="523"/>
    </location>
</feature>
<keyword evidence="3" id="KW-0732">Signal</keyword>
<reference evidence="5 6" key="1">
    <citation type="submission" date="2020-08" db="EMBL/GenBank/DDBJ databases">
        <title>Genome sequence of Thermomonas carbonis KCTC 42013T.</title>
        <authorList>
            <person name="Hyun D.-W."/>
            <person name="Bae J.-W."/>
        </authorList>
    </citation>
    <scope>NUCLEOTIDE SEQUENCE [LARGE SCALE GENOMIC DNA]</scope>
    <source>
        <strain evidence="5 6">KCTC 42013</strain>
    </source>
</reference>
<dbReference type="InterPro" id="IPR019826">
    <property type="entry name" value="Carboxylesterase_B_AS"/>
</dbReference>
<keyword evidence="6" id="KW-1185">Reference proteome</keyword>
<evidence type="ECO:0000259" key="4">
    <source>
        <dbReference type="Pfam" id="PF00135"/>
    </source>
</evidence>
<evidence type="ECO:0000256" key="2">
    <source>
        <dbReference type="ARBA" id="ARBA00022801"/>
    </source>
</evidence>
<evidence type="ECO:0000313" key="5">
    <source>
        <dbReference type="EMBL" id="QNN70829.1"/>
    </source>
</evidence>
<dbReference type="InterPro" id="IPR029058">
    <property type="entry name" value="AB_hydrolase_fold"/>
</dbReference>